<feature type="signal peptide" evidence="2">
    <location>
        <begin position="1"/>
        <end position="26"/>
    </location>
</feature>
<dbReference type="InterPro" id="IPR036779">
    <property type="entry name" value="LysM_dom_sf"/>
</dbReference>
<feature type="compositionally biased region" description="Low complexity" evidence="1">
    <location>
        <begin position="246"/>
        <end position="269"/>
    </location>
</feature>
<evidence type="ECO:0000313" key="4">
    <source>
        <dbReference type="EMBL" id="SEG05360.1"/>
    </source>
</evidence>
<feature type="compositionally biased region" description="Polar residues" evidence="1">
    <location>
        <begin position="272"/>
        <end position="282"/>
    </location>
</feature>
<keyword evidence="2" id="KW-0732">Signal</keyword>
<accession>A0A1H5X1X1</accession>
<feature type="domain" description="LysM" evidence="3">
    <location>
        <begin position="165"/>
        <end position="209"/>
    </location>
</feature>
<feature type="region of interest" description="Disordered" evidence="1">
    <location>
        <begin position="223"/>
        <end position="285"/>
    </location>
</feature>
<feature type="domain" description="LysM" evidence="3">
    <location>
        <begin position="72"/>
        <end position="116"/>
    </location>
</feature>
<evidence type="ECO:0000259" key="3">
    <source>
        <dbReference type="PROSITE" id="PS51782"/>
    </source>
</evidence>
<dbReference type="Gene3D" id="3.10.350.10">
    <property type="entry name" value="LysM domain"/>
    <property type="match status" value="2"/>
</dbReference>
<dbReference type="SUPFAM" id="SSF54106">
    <property type="entry name" value="LysM domain"/>
    <property type="match status" value="1"/>
</dbReference>
<dbReference type="Pfam" id="PF01476">
    <property type="entry name" value="LysM"/>
    <property type="match status" value="2"/>
</dbReference>
<name>A0A1H5X1X1_9RHOB</name>
<dbReference type="SMART" id="SM00257">
    <property type="entry name" value="LysM"/>
    <property type="match status" value="2"/>
</dbReference>
<dbReference type="InterPro" id="IPR050570">
    <property type="entry name" value="Cell_wall_metabolism_enzyme"/>
</dbReference>
<dbReference type="CDD" id="cd12797">
    <property type="entry name" value="M23_peptidase"/>
    <property type="match status" value="1"/>
</dbReference>
<dbReference type="PANTHER" id="PTHR21666:SF270">
    <property type="entry name" value="MUREIN HYDROLASE ACTIVATOR ENVC"/>
    <property type="match status" value="1"/>
</dbReference>
<dbReference type="Proteomes" id="UP000236752">
    <property type="component" value="Unassembled WGS sequence"/>
</dbReference>
<dbReference type="RefSeq" id="WP_103909984.1">
    <property type="nucleotide sequence ID" value="NZ_FNUZ01000002.1"/>
</dbReference>
<proteinExistence type="predicted"/>
<sequence>MTVTNRSFLRLNARLGAAALALTTVAACEGPMDLDLRGRLGGPVDTASAAANATAPKPKPDANGVISYPSYQVAVARRGDTLSTLADRVGADVNELARFNGIKEFDPLRAGEIVALPTRVAAQDTAPIKPAGNIDITTLAGNAIDQAAPTPGQTTATTTGGVEPIRHQVQRGETAFTIARLYNVTPRALADWNSLDRNYSIREGQYLLIPVTYAAEERVIEPATTTPGTGSPTPTPPSASKPLPPADTTAAATQPAETTTAAKPAEPVADVGTTTTASSASRPMQIPVQGSIIRDYAKGKNDGIDIAAPAGTAVKAAESGTVAAITTNTEGVPILVIKHSNNLLTVYTHIDGITVKKGDTVKRGETIGKVRAGDPARMHFEVRDGFDSVDPNDYI</sequence>
<evidence type="ECO:0000256" key="1">
    <source>
        <dbReference type="SAM" id="MobiDB-lite"/>
    </source>
</evidence>
<dbReference type="OrthoDB" id="9795421at2"/>
<reference evidence="4 5" key="1">
    <citation type="submission" date="2016-10" db="EMBL/GenBank/DDBJ databases">
        <authorList>
            <person name="de Groot N.N."/>
        </authorList>
    </citation>
    <scope>NUCLEOTIDE SEQUENCE [LARGE SCALE GENOMIC DNA]</scope>
    <source>
        <strain evidence="4 5">DSM 26915</strain>
    </source>
</reference>
<dbReference type="PANTHER" id="PTHR21666">
    <property type="entry name" value="PEPTIDASE-RELATED"/>
    <property type="match status" value="1"/>
</dbReference>
<dbReference type="InterPro" id="IPR016047">
    <property type="entry name" value="M23ase_b-sheet_dom"/>
</dbReference>
<organism evidence="4 5">
    <name type="scientific">Thalassococcus halodurans</name>
    <dbReference type="NCBI Taxonomy" id="373675"/>
    <lineage>
        <taxon>Bacteria</taxon>
        <taxon>Pseudomonadati</taxon>
        <taxon>Pseudomonadota</taxon>
        <taxon>Alphaproteobacteria</taxon>
        <taxon>Rhodobacterales</taxon>
        <taxon>Roseobacteraceae</taxon>
        <taxon>Thalassococcus</taxon>
    </lineage>
</organism>
<feature type="compositionally biased region" description="Pro residues" evidence="1">
    <location>
        <begin position="233"/>
        <end position="245"/>
    </location>
</feature>
<dbReference type="Pfam" id="PF01551">
    <property type="entry name" value="Peptidase_M23"/>
    <property type="match status" value="1"/>
</dbReference>
<dbReference type="GO" id="GO:0004222">
    <property type="term" value="F:metalloendopeptidase activity"/>
    <property type="evidence" value="ECO:0007669"/>
    <property type="project" value="TreeGrafter"/>
</dbReference>
<dbReference type="InterPro" id="IPR011055">
    <property type="entry name" value="Dup_hybrid_motif"/>
</dbReference>
<keyword evidence="4" id="KW-0378">Hydrolase</keyword>
<dbReference type="InterPro" id="IPR018392">
    <property type="entry name" value="LysM"/>
</dbReference>
<feature type="compositionally biased region" description="Low complexity" evidence="1">
    <location>
        <begin position="223"/>
        <end position="232"/>
    </location>
</feature>
<dbReference type="Gene3D" id="2.70.70.10">
    <property type="entry name" value="Glucose Permease (Domain IIA)"/>
    <property type="match status" value="1"/>
</dbReference>
<dbReference type="SUPFAM" id="SSF51261">
    <property type="entry name" value="Duplicated hybrid motif"/>
    <property type="match status" value="1"/>
</dbReference>
<keyword evidence="5" id="KW-1185">Reference proteome</keyword>
<dbReference type="PROSITE" id="PS51257">
    <property type="entry name" value="PROKAR_LIPOPROTEIN"/>
    <property type="match status" value="1"/>
</dbReference>
<evidence type="ECO:0000313" key="5">
    <source>
        <dbReference type="Proteomes" id="UP000236752"/>
    </source>
</evidence>
<dbReference type="EMBL" id="FNUZ01000002">
    <property type="protein sequence ID" value="SEG05360.1"/>
    <property type="molecule type" value="Genomic_DNA"/>
</dbReference>
<dbReference type="AlphaFoldDB" id="A0A1H5X1X1"/>
<gene>
    <name evidence="4" type="ORF">SAMN04488045_1669</name>
</gene>
<feature type="chain" id="PRO_5009288971" evidence="2">
    <location>
        <begin position="27"/>
        <end position="395"/>
    </location>
</feature>
<protein>
    <submittedName>
        <fullName evidence="4">Murein DD-endopeptidase MepM and murein hydrolase activator NlpD, contain LysM domain</fullName>
    </submittedName>
</protein>
<evidence type="ECO:0000256" key="2">
    <source>
        <dbReference type="SAM" id="SignalP"/>
    </source>
</evidence>
<dbReference type="PROSITE" id="PS51782">
    <property type="entry name" value="LYSM"/>
    <property type="match status" value="2"/>
</dbReference>
<dbReference type="CDD" id="cd00118">
    <property type="entry name" value="LysM"/>
    <property type="match status" value="2"/>
</dbReference>